<dbReference type="STRING" id="502025.Hoch_1398"/>
<evidence type="ECO:0000256" key="1">
    <source>
        <dbReference type="SAM" id="Coils"/>
    </source>
</evidence>
<keyword evidence="3" id="KW-1185">Reference proteome</keyword>
<dbReference type="eggNOG" id="ENOG5032Y1T">
    <property type="taxonomic scope" value="Bacteria"/>
</dbReference>
<proteinExistence type="predicted"/>
<organism evidence="2 3">
    <name type="scientific">Haliangium ochraceum (strain DSM 14365 / JCM 11303 / SMP-2)</name>
    <dbReference type="NCBI Taxonomy" id="502025"/>
    <lineage>
        <taxon>Bacteria</taxon>
        <taxon>Pseudomonadati</taxon>
        <taxon>Myxococcota</taxon>
        <taxon>Polyangia</taxon>
        <taxon>Haliangiales</taxon>
        <taxon>Kofleriaceae</taxon>
        <taxon>Haliangium</taxon>
    </lineage>
</organism>
<protein>
    <submittedName>
        <fullName evidence="2">Uncharacterized protein</fullName>
    </submittedName>
</protein>
<dbReference type="Proteomes" id="UP000001880">
    <property type="component" value="Chromosome"/>
</dbReference>
<feature type="coiled-coil region" evidence="1">
    <location>
        <begin position="339"/>
        <end position="383"/>
    </location>
</feature>
<dbReference type="NCBIfam" id="NF033928">
    <property type="entry name" value="alph_xenorhab_A"/>
    <property type="match status" value="1"/>
</dbReference>
<dbReference type="AlphaFoldDB" id="D0LUR2"/>
<name>D0LUR2_HALO1</name>
<evidence type="ECO:0000313" key="2">
    <source>
        <dbReference type="EMBL" id="ACY13952.1"/>
    </source>
</evidence>
<dbReference type="SUPFAM" id="SSF58100">
    <property type="entry name" value="Bacterial hemolysins"/>
    <property type="match status" value="1"/>
</dbReference>
<sequence length="451" mass="49525">MPEHSTIELSEYTPAQHAAAGSRVRYQRIVSVALLSATVLTASACVGEMGVGNPGNQYCTDCPVVGDDLVDENGGEPVSAPVGDERACAAVDPYAPVADTSFDYALAPRSLTTEDGDFIISRDEWQAVHSYAESCSQLPIDELQLRERLSLDSAESAQPFLPIADAYADVQSHALDWRDEVFPMTMRLAEDVLEYTAEAEFSYPQVQQLTARIIADPCDEEALAALQEEIAYLSDLAWMYLVRAEESEILLTDFAVAMAQDDGRLELLLEEYEGSQLASAEHYAELQGRIADEESVLPGLEKDYQHYLTVASTSVTYVWIWPFGTIAASSTASVYGKKAADTKRTIDQTKARIRDLKHEATKVERLSELLAEAALAVASTEDQVSSALPTVERVRGHWDSLSGDLDALAEILRESPQTAIPYLKYLQLELALSEWREVARLAQGFVENATL</sequence>
<evidence type="ECO:0000313" key="3">
    <source>
        <dbReference type="Proteomes" id="UP000001880"/>
    </source>
</evidence>
<dbReference type="KEGG" id="hoh:Hoch_1398"/>
<dbReference type="HOGENOM" id="CLU_667202_0_0_7"/>
<dbReference type="Gene3D" id="1.20.1170.10">
    <property type="match status" value="1"/>
</dbReference>
<keyword evidence="1" id="KW-0175">Coiled coil</keyword>
<reference evidence="2 3" key="1">
    <citation type="journal article" date="2010" name="Stand. Genomic Sci.">
        <title>Complete genome sequence of Haliangium ochraceum type strain (SMP-2).</title>
        <authorList>
            <consortium name="US DOE Joint Genome Institute (JGI-PGF)"/>
            <person name="Ivanova N."/>
            <person name="Daum C."/>
            <person name="Lang E."/>
            <person name="Abt B."/>
            <person name="Kopitz M."/>
            <person name="Saunders E."/>
            <person name="Lapidus A."/>
            <person name="Lucas S."/>
            <person name="Glavina Del Rio T."/>
            <person name="Nolan M."/>
            <person name="Tice H."/>
            <person name="Copeland A."/>
            <person name="Cheng J.F."/>
            <person name="Chen F."/>
            <person name="Bruce D."/>
            <person name="Goodwin L."/>
            <person name="Pitluck S."/>
            <person name="Mavromatis K."/>
            <person name="Pati A."/>
            <person name="Mikhailova N."/>
            <person name="Chen A."/>
            <person name="Palaniappan K."/>
            <person name="Land M."/>
            <person name="Hauser L."/>
            <person name="Chang Y.J."/>
            <person name="Jeffries C.D."/>
            <person name="Detter J.C."/>
            <person name="Brettin T."/>
            <person name="Rohde M."/>
            <person name="Goker M."/>
            <person name="Bristow J."/>
            <person name="Markowitz V."/>
            <person name="Eisen J.A."/>
            <person name="Hugenholtz P."/>
            <person name="Kyrpides N.C."/>
            <person name="Klenk H.P."/>
        </authorList>
    </citation>
    <scope>NUCLEOTIDE SEQUENCE [LARGE SCALE GENOMIC DNA]</scope>
    <source>
        <strain evidence="3">DSM 14365 / CIP 107738 / JCM 11303 / AJ 13395 / SMP-2</strain>
    </source>
</reference>
<dbReference type="EMBL" id="CP001804">
    <property type="protein sequence ID" value="ACY13952.1"/>
    <property type="molecule type" value="Genomic_DNA"/>
</dbReference>
<accession>D0LUR2</accession>
<dbReference type="RefSeq" id="WP_012826561.1">
    <property type="nucleotide sequence ID" value="NC_013440.1"/>
</dbReference>
<dbReference type="OrthoDB" id="5902884at2"/>
<dbReference type="CDD" id="cd22656">
    <property type="entry name" value="ClyA_Cry6Aa-like"/>
    <property type="match status" value="1"/>
</dbReference>
<gene>
    <name evidence="2" type="ordered locus">Hoch_1398</name>
</gene>